<dbReference type="Proteomes" id="UP000002774">
    <property type="component" value="Chromosome"/>
</dbReference>
<dbReference type="InterPro" id="IPR021561">
    <property type="entry name" value="AbiEi_3"/>
</dbReference>
<dbReference type="HOGENOM" id="CLU_077664_0_0_10"/>
<sequence>MTTNMQTKINQLLSSLPGGVVVQSSWLAEQGYSFDLQKAYRRSQWLQSIGTGAMIRNGDAVGYQGAIYALQRQSHLPVHPGGRTALSLLGKAHYLSLSEKKVTVFGESNARLPTWFLNHDWGVAVEYHQSSFLPPDIGMAEVEVKSYSILVSGAARALMECLYLAPEKMALMECYELMEGLNNLKPGQVQQLLEQCGSIKVKRLFLFLAEKANHHWTKFLNLEKVDLGSGKRSIVKNGAYIDRYQITVPKELAEHERSV</sequence>
<feature type="domain" description="Transcriptional regulator AbiEi antitoxin N-terminal" evidence="1">
    <location>
        <begin position="5"/>
        <end position="97"/>
    </location>
</feature>
<reference evidence="2" key="1">
    <citation type="submission" date="2011-09" db="EMBL/GenBank/DDBJ databases">
        <title>The permanent draft genome of Mucilaginibacter paludis DSM 18603.</title>
        <authorList>
            <consortium name="US DOE Joint Genome Institute (JGI-PGF)"/>
            <person name="Lucas S."/>
            <person name="Han J."/>
            <person name="Lapidus A."/>
            <person name="Bruce D."/>
            <person name="Goodwin L."/>
            <person name="Pitluck S."/>
            <person name="Peters L."/>
            <person name="Kyrpides N."/>
            <person name="Mavromatis K."/>
            <person name="Ivanova N."/>
            <person name="Mikhailova N."/>
            <person name="Held B."/>
            <person name="Detter J.C."/>
            <person name="Tapia R."/>
            <person name="Han C."/>
            <person name="Land M."/>
            <person name="Hauser L."/>
            <person name="Markowitz V."/>
            <person name="Cheng J.-F."/>
            <person name="Hugenholtz P."/>
            <person name="Woyke T."/>
            <person name="Wu D."/>
            <person name="Tindall B."/>
            <person name="Brambilla E."/>
            <person name="Klenk H.-P."/>
            <person name="Eisen J.A."/>
        </authorList>
    </citation>
    <scope>NUCLEOTIDE SEQUENCE [LARGE SCALE GENOMIC DNA]</scope>
    <source>
        <strain evidence="2">DSM 18603</strain>
    </source>
</reference>
<evidence type="ECO:0000313" key="2">
    <source>
        <dbReference type="EMBL" id="EHQ29753.1"/>
    </source>
</evidence>
<gene>
    <name evidence="2" type="ORF">Mucpa_5684</name>
</gene>
<proteinExistence type="predicted"/>
<dbReference type="eggNOG" id="COG5340">
    <property type="taxonomic scope" value="Bacteria"/>
</dbReference>
<evidence type="ECO:0000313" key="3">
    <source>
        <dbReference type="Proteomes" id="UP000002774"/>
    </source>
</evidence>
<organism evidence="2 3">
    <name type="scientific">Mucilaginibacter paludis DSM 18603</name>
    <dbReference type="NCBI Taxonomy" id="714943"/>
    <lineage>
        <taxon>Bacteria</taxon>
        <taxon>Pseudomonadati</taxon>
        <taxon>Bacteroidota</taxon>
        <taxon>Sphingobacteriia</taxon>
        <taxon>Sphingobacteriales</taxon>
        <taxon>Sphingobacteriaceae</taxon>
        <taxon>Mucilaginibacter</taxon>
    </lineage>
</organism>
<dbReference type="InterPro" id="IPR033455">
    <property type="entry name" value="AbiEi_3_N"/>
</dbReference>
<evidence type="ECO:0000259" key="1">
    <source>
        <dbReference type="Pfam" id="PF17194"/>
    </source>
</evidence>
<dbReference type="STRING" id="714943.Mucpa_5684"/>
<dbReference type="OrthoDB" id="1550938at2"/>
<dbReference type="EMBL" id="CM001403">
    <property type="protein sequence ID" value="EHQ29753.1"/>
    <property type="molecule type" value="Genomic_DNA"/>
</dbReference>
<protein>
    <recommendedName>
        <fullName evidence="1">Transcriptional regulator AbiEi antitoxin N-terminal domain-containing protein</fullName>
    </recommendedName>
</protein>
<name>H1Y3I5_9SPHI</name>
<keyword evidence="3" id="KW-1185">Reference proteome</keyword>
<dbReference type="RefSeq" id="WP_008511110.1">
    <property type="nucleotide sequence ID" value="NZ_CM001403.1"/>
</dbReference>
<dbReference type="AlphaFoldDB" id="H1Y3I5"/>
<dbReference type="Pfam" id="PF17194">
    <property type="entry name" value="AbiEi_3_N"/>
    <property type="match status" value="1"/>
</dbReference>
<accession>H1Y3I5</accession>
<dbReference type="Pfam" id="PF11459">
    <property type="entry name" value="AbiEi_3"/>
    <property type="match status" value="1"/>
</dbReference>